<dbReference type="AlphaFoldDB" id="A0A371HVG2"/>
<comment type="caution">
    <text evidence="1">The sequence shown here is derived from an EMBL/GenBank/DDBJ whole genome shotgun (WGS) entry which is preliminary data.</text>
</comment>
<organism evidence="1 2">
    <name type="scientific">Mucuna pruriens</name>
    <name type="common">Velvet bean</name>
    <name type="synonym">Dolichos pruriens</name>
    <dbReference type="NCBI Taxonomy" id="157652"/>
    <lineage>
        <taxon>Eukaryota</taxon>
        <taxon>Viridiplantae</taxon>
        <taxon>Streptophyta</taxon>
        <taxon>Embryophyta</taxon>
        <taxon>Tracheophyta</taxon>
        <taxon>Spermatophyta</taxon>
        <taxon>Magnoliopsida</taxon>
        <taxon>eudicotyledons</taxon>
        <taxon>Gunneridae</taxon>
        <taxon>Pentapetalae</taxon>
        <taxon>rosids</taxon>
        <taxon>fabids</taxon>
        <taxon>Fabales</taxon>
        <taxon>Fabaceae</taxon>
        <taxon>Papilionoideae</taxon>
        <taxon>50 kb inversion clade</taxon>
        <taxon>NPAAA clade</taxon>
        <taxon>indigoferoid/millettioid clade</taxon>
        <taxon>Phaseoleae</taxon>
        <taxon>Mucuna</taxon>
    </lineage>
</organism>
<keyword evidence="2" id="KW-1185">Reference proteome</keyword>
<reference evidence="1" key="1">
    <citation type="submission" date="2018-05" db="EMBL/GenBank/DDBJ databases">
        <title>Draft genome of Mucuna pruriens seed.</title>
        <authorList>
            <person name="Nnadi N.E."/>
            <person name="Vos R."/>
            <person name="Hasami M.H."/>
            <person name="Devisetty U.K."/>
            <person name="Aguiy J.C."/>
        </authorList>
    </citation>
    <scope>NUCLEOTIDE SEQUENCE [LARGE SCALE GENOMIC DNA]</scope>
    <source>
        <strain evidence="1">JCA_2017</strain>
    </source>
</reference>
<name>A0A371HVG2_MUCPR</name>
<feature type="non-terminal residue" evidence="1">
    <location>
        <position position="1"/>
    </location>
</feature>
<protein>
    <submittedName>
        <fullName evidence="1">Uncharacterized protein</fullName>
    </submittedName>
</protein>
<proteinExistence type="predicted"/>
<evidence type="ECO:0000313" key="1">
    <source>
        <dbReference type="EMBL" id="RDY06762.1"/>
    </source>
</evidence>
<dbReference type="EMBL" id="QJKJ01001618">
    <property type="protein sequence ID" value="RDY06762.1"/>
    <property type="molecule type" value="Genomic_DNA"/>
</dbReference>
<evidence type="ECO:0000313" key="2">
    <source>
        <dbReference type="Proteomes" id="UP000257109"/>
    </source>
</evidence>
<sequence length="75" mass="8697">MEEVNKFVYSNILTNNLYMSPNFEYMLLLLLKPETCLLLVQPIALVHEGGKEEGLKGIARLLNINQRSCHYSQWN</sequence>
<accession>A0A371HVG2</accession>
<gene>
    <name evidence="1" type="ORF">CR513_09209</name>
</gene>
<dbReference type="Proteomes" id="UP000257109">
    <property type="component" value="Unassembled WGS sequence"/>
</dbReference>
<feature type="non-terminal residue" evidence="1">
    <location>
        <position position="75"/>
    </location>
</feature>